<keyword evidence="7 14" id="KW-0812">Transmembrane</keyword>
<dbReference type="RefSeq" id="WP_394837126.1">
    <property type="nucleotide sequence ID" value="NZ_CP089929.1"/>
</dbReference>
<sequence>MHLSFALVCAASAAYLVVLLVLVIAARRVASLRRLANSPYSYAISLGVYASTWTYYGSVGFSAERGLVFLAVYLGPVVACLLVPLLWEPVRRIQTAYQLGSLADFFAFRFRSQSVGVVATLVLVVASVPYLGQQVIAVTDSLCVATGHDPSPSYALAFCAAMTLFTALFSAHQGPKEERQEGLILAIGVESMVKLVCLLVVGAFAVHHAFGDVAGLGAYVKQNPHLEEALREPLRSGGSFSTLLLASTAAAFLMPRQYEIAFGRGTTARDLRVAGFVFPLFLLVLTLPTVPILFAGRVLEVGTDADYYALGIPLSRGAPFVSLLTFLGGVSAASAMISVTVLALSRMVVTHLVLPLKLGILGENAYDRVRWLQRTVMALLIFSGYGFFEARGRDGLLVLAGISSFVALAQFVPGLLGALFWPRASGRAFLVGLALGFLVWLVTSVGPLLLPVELRGSWPSLGALFGVPEHDTWSLPLFAATLLNTGAFVVGSLVFGPRPRELEGAAQCAMDPDAPRAERVVVTSVHAFSERLAPVLGEKVAELEVRRALSEVGAVDAARVRGRVERNLSSLVGPVLARMIVNTHLRTEPLLDATLAGALKSAKNEADRVRFYLMSVLEELPLGVCALGPEGGIILWNRALEHIVGTPAMSVIGSPVQVLDPAWAAVFTIPPDALSAASREHRIHAGSRVHVVRVHRTPLPSAVFHDDDGEGGGGAVFLVEDYTEQVVLTAQVAHQDRLASIGRLAAGVAHEIGNPTTAIACLAENIAQLPADRPDERAAAILEQTRRIDAIVRNLLGFTRTGAGADGLPSAAPRVAVGSLPVAPLVDEAITLTRMGRGRSGLRFENLCDASLEVLADRQQLVQVMVNLLTNASDASLEGGLVVVDAQPQDDSVVLCVADTGTGIHPDIVGRVAEPFFTTKDGAAGAGLGLSVVFAIVREHGGDVTLETEYGVGTRVMVRWPRARRERESYESGRDMVNV</sequence>
<feature type="transmembrane region" description="Helical" evidence="14">
    <location>
        <begin position="183"/>
        <end position="206"/>
    </location>
</feature>
<dbReference type="InterPro" id="IPR036890">
    <property type="entry name" value="HATPase_C_sf"/>
</dbReference>
<evidence type="ECO:0000256" key="3">
    <source>
        <dbReference type="ARBA" id="ARBA00006434"/>
    </source>
</evidence>
<dbReference type="InterPro" id="IPR003594">
    <property type="entry name" value="HATPase_dom"/>
</dbReference>
<feature type="transmembrane region" description="Helical" evidence="14">
    <location>
        <begin position="319"/>
        <end position="344"/>
    </location>
</feature>
<dbReference type="PROSITE" id="PS50283">
    <property type="entry name" value="NA_SOLUT_SYMP_3"/>
    <property type="match status" value="1"/>
</dbReference>
<accession>A0ABZ2LAT5</accession>
<keyword evidence="11 14" id="KW-1133">Transmembrane helix</keyword>
<feature type="domain" description="PAS" evidence="16">
    <location>
        <begin position="609"/>
        <end position="661"/>
    </location>
</feature>
<dbReference type="PROSITE" id="PS50109">
    <property type="entry name" value="HIS_KIN"/>
    <property type="match status" value="1"/>
</dbReference>
<dbReference type="Gene3D" id="3.30.450.20">
    <property type="entry name" value="PAS domain"/>
    <property type="match status" value="1"/>
</dbReference>
<dbReference type="InterPro" id="IPR004358">
    <property type="entry name" value="Sig_transdc_His_kin-like_C"/>
</dbReference>
<evidence type="ECO:0000256" key="1">
    <source>
        <dbReference type="ARBA" id="ARBA00000085"/>
    </source>
</evidence>
<evidence type="ECO:0000313" key="17">
    <source>
        <dbReference type="EMBL" id="WXB07465.1"/>
    </source>
</evidence>
<dbReference type="InterPro" id="IPR036097">
    <property type="entry name" value="HisK_dim/P_sf"/>
</dbReference>
<keyword evidence="13 14" id="KW-0472">Membrane</keyword>
<dbReference type="InterPro" id="IPR038377">
    <property type="entry name" value="Na/Glc_symporter_sf"/>
</dbReference>
<reference evidence="17" key="1">
    <citation type="submission" date="2021-12" db="EMBL/GenBank/DDBJ databases">
        <title>Discovery of the Pendulisporaceae a myxobacterial family with distinct sporulation behavior and unique specialized metabolism.</title>
        <authorList>
            <person name="Garcia R."/>
            <person name="Popoff A."/>
            <person name="Bader C.D."/>
            <person name="Loehr J."/>
            <person name="Walesch S."/>
            <person name="Walt C."/>
            <person name="Boldt J."/>
            <person name="Bunk B."/>
            <person name="Haeckl F.J.F.P.J."/>
            <person name="Gunesch A.P."/>
            <person name="Birkelbach J."/>
            <person name="Nuebel U."/>
            <person name="Pietschmann T."/>
            <person name="Bach T."/>
            <person name="Mueller R."/>
        </authorList>
    </citation>
    <scope>NUCLEOTIDE SEQUENCE</scope>
    <source>
        <strain evidence="17">MSr11367</strain>
    </source>
</reference>
<protein>
    <recommendedName>
        <fullName evidence="4">histidine kinase</fullName>
        <ecNumber evidence="4">2.7.13.3</ecNumber>
    </recommendedName>
</protein>
<proteinExistence type="inferred from homology"/>
<keyword evidence="5" id="KW-0597">Phosphoprotein</keyword>
<feature type="transmembrane region" description="Helical" evidence="14">
    <location>
        <begin position="152"/>
        <end position="171"/>
    </location>
</feature>
<feature type="transmembrane region" description="Helical" evidence="14">
    <location>
        <begin position="428"/>
        <end position="452"/>
    </location>
</feature>
<dbReference type="SMART" id="SM00387">
    <property type="entry name" value="HATPase_c"/>
    <property type="match status" value="1"/>
</dbReference>
<feature type="transmembrane region" description="Helical" evidence="14">
    <location>
        <begin position="115"/>
        <end position="132"/>
    </location>
</feature>
<evidence type="ECO:0000256" key="4">
    <source>
        <dbReference type="ARBA" id="ARBA00012438"/>
    </source>
</evidence>
<evidence type="ECO:0000256" key="8">
    <source>
        <dbReference type="ARBA" id="ARBA00022741"/>
    </source>
</evidence>
<dbReference type="SUPFAM" id="SSF47384">
    <property type="entry name" value="Homodimeric domain of signal transducing histidine kinase"/>
    <property type="match status" value="1"/>
</dbReference>
<keyword evidence="12" id="KW-0902">Two-component regulatory system</keyword>
<evidence type="ECO:0000256" key="13">
    <source>
        <dbReference type="ARBA" id="ARBA00023136"/>
    </source>
</evidence>
<dbReference type="InterPro" id="IPR003661">
    <property type="entry name" value="HisK_dim/P_dom"/>
</dbReference>
<dbReference type="SUPFAM" id="SSF55785">
    <property type="entry name" value="PYP-like sensor domain (PAS domain)"/>
    <property type="match status" value="1"/>
</dbReference>
<feature type="transmembrane region" description="Helical" evidence="14">
    <location>
        <begin position="237"/>
        <end position="255"/>
    </location>
</feature>
<comment type="catalytic activity">
    <reaction evidence="1">
        <text>ATP + protein L-histidine = ADP + protein N-phospho-L-histidine.</text>
        <dbReference type="EC" id="2.7.13.3"/>
    </reaction>
</comment>
<dbReference type="Pfam" id="PF00512">
    <property type="entry name" value="HisKA"/>
    <property type="match status" value="1"/>
</dbReference>
<feature type="domain" description="Histidine kinase" evidence="15">
    <location>
        <begin position="747"/>
        <end position="964"/>
    </location>
</feature>
<dbReference type="Proteomes" id="UP001374803">
    <property type="component" value="Chromosome"/>
</dbReference>
<dbReference type="Gene3D" id="3.30.565.10">
    <property type="entry name" value="Histidine kinase-like ATPase, C-terminal domain"/>
    <property type="match status" value="1"/>
</dbReference>
<dbReference type="InterPro" id="IPR001734">
    <property type="entry name" value="Na/solute_symporter"/>
</dbReference>
<dbReference type="SUPFAM" id="SSF55874">
    <property type="entry name" value="ATPase domain of HSP90 chaperone/DNA topoisomerase II/histidine kinase"/>
    <property type="match status" value="1"/>
</dbReference>
<keyword evidence="10 17" id="KW-0067">ATP-binding</keyword>
<dbReference type="PRINTS" id="PR00344">
    <property type="entry name" value="BCTRLSENSOR"/>
</dbReference>
<evidence type="ECO:0000259" key="15">
    <source>
        <dbReference type="PROSITE" id="PS50109"/>
    </source>
</evidence>
<keyword evidence="6" id="KW-0808">Transferase</keyword>
<dbReference type="EC" id="2.7.13.3" evidence="4"/>
<keyword evidence="8" id="KW-0547">Nucleotide-binding</keyword>
<organism evidence="17 18">
    <name type="scientific">Pendulispora rubella</name>
    <dbReference type="NCBI Taxonomy" id="2741070"/>
    <lineage>
        <taxon>Bacteria</taxon>
        <taxon>Pseudomonadati</taxon>
        <taxon>Myxococcota</taxon>
        <taxon>Myxococcia</taxon>
        <taxon>Myxococcales</taxon>
        <taxon>Sorangiineae</taxon>
        <taxon>Pendulisporaceae</taxon>
        <taxon>Pendulispora</taxon>
    </lineage>
</organism>
<evidence type="ECO:0000256" key="9">
    <source>
        <dbReference type="ARBA" id="ARBA00022777"/>
    </source>
</evidence>
<evidence type="ECO:0000259" key="16">
    <source>
        <dbReference type="PROSITE" id="PS50112"/>
    </source>
</evidence>
<dbReference type="EMBL" id="CP089983">
    <property type="protein sequence ID" value="WXB07465.1"/>
    <property type="molecule type" value="Genomic_DNA"/>
</dbReference>
<dbReference type="InterPro" id="IPR000014">
    <property type="entry name" value="PAS"/>
</dbReference>
<comment type="similarity">
    <text evidence="3">Belongs to the sodium:solute symporter (SSF) (TC 2.A.21) family.</text>
</comment>
<dbReference type="PANTHER" id="PTHR43065:SF10">
    <property type="entry name" value="PEROXIDE STRESS-ACTIVATED HISTIDINE KINASE MAK3"/>
    <property type="match status" value="1"/>
</dbReference>
<evidence type="ECO:0000256" key="6">
    <source>
        <dbReference type="ARBA" id="ARBA00022679"/>
    </source>
</evidence>
<evidence type="ECO:0000256" key="10">
    <source>
        <dbReference type="ARBA" id="ARBA00022840"/>
    </source>
</evidence>
<feature type="transmembrane region" description="Helical" evidence="14">
    <location>
        <begin position="68"/>
        <end position="87"/>
    </location>
</feature>
<dbReference type="InterPro" id="IPR035965">
    <property type="entry name" value="PAS-like_dom_sf"/>
</dbReference>
<dbReference type="Gene3D" id="1.10.287.130">
    <property type="match status" value="1"/>
</dbReference>
<evidence type="ECO:0000256" key="2">
    <source>
        <dbReference type="ARBA" id="ARBA00004141"/>
    </source>
</evidence>
<dbReference type="CDD" id="cd00082">
    <property type="entry name" value="HisKA"/>
    <property type="match status" value="1"/>
</dbReference>
<evidence type="ECO:0000256" key="11">
    <source>
        <dbReference type="ARBA" id="ARBA00022989"/>
    </source>
</evidence>
<feature type="transmembrane region" description="Helical" evidence="14">
    <location>
        <begin position="371"/>
        <end position="390"/>
    </location>
</feature>
<keyword evidence="18" id="KW-1185">Reference proteome</keyword>
<dbReference type="Gene3D" id="1.20.1730.10">
    <property type="entry name" value="Sodium/glucose cotransporter"/>
    <property type="match status" value="1"/>
</dbReference>
<feature type="transmembrane region" description="Helical" evidence="14">
    <location>
        <begin position="38"/>
        <end position="56"/>
    </location>
</feature>
<feature type="transmembrane region" description="Helical" evidence="14">
    <location>
        <begin position="6"/>
        <end position="26"/>
    </location>
</feature>
<name>A0ABZ2LAT5_9BACT</name>
<comment type="subcellular location">
    <subcellularLocation>
        <location evidence="2">Membrane</location>
        <topology evidence="2">Multi-pass membrane protein</topology>
    </subcellularLocation>
</comment>
<dbReference type="Pfam" id="PF02518">
    <property type="entry name" value="HATPase_c"/>
    <property type="match status" value="1"/>
</dbReference>
<evidence type="ECO:0000313" key="18">
    <source>
        <dbReference type="Proteomes" id="UP001374803"/>
    </source>
</evidence>
<keyword evidence="9" id="KW-0418">Kinase</keyword>
<dbReference type="InterPro" id="IPR005467">
    <property type="entry name" value="His_kinase_dom"/>
</dbReference>
<evidence type="ECO:0000256" key="5">
    <source>
        <dbReference type="ARBA" id="ARBA00022553"/>
    </source>
</evidence>
<gene>
    <name evidence="17" type="ORF">LVJ94_09485</name>
</gene>
<feature type="transmembrane region" description="Helical" evidence="14">
    <location>
        <begin position="276"/>
        <end position="299"/>
    </location>
</feature>
<evidence type="ECO:0000256" key="7">
    <source>
        <dbReference type="ARBA" id="ARBA00022692"/>
    </source>
</evidence>
<dbReference type="GO" id="GO:0005524">
    <property type="term" value="F:ATP binding"/>
    <property type="evidence" value="ECO:0007669"/>
    <property type="project" value="UniProtKB-KW"/>
</dbReference>
<dbReference type="PROSITE" id="PS50112">
    <property type="entry name" value="PAS"/>
    <property type="match status" value="1"/>
</dbReference>
<evidence type="ECO:0000256" key="12">
    <source>
        <dbReference type="ARBA" id="ARBA00023012"/>
    </source>
</evidence>
<dbReference type="PANTHER" id="PTHR43065">
    <property type="entry name" value="SENSOR HISTIDINE KINASE"/>
    <property type="match status" value="1"/>
</dbReference>
<evidence type="ECO:0000256" key="14">
    <source>
        <dbReference type="SAM" id="Phobius"/>
    </source>
</evidence>
<feature type="transmembrane region" description="Helical" evidence="14">
    <location>
        <begin position="396"/>
        <end position="421"/>
    </location>
</feature>
<dbReference type="SMART" id="SM00388">
    <property type="entry name" value="HisKA"/>
    <property type="match status" value="1"/>
</dbReference>